<sequence length="76" mass="8828">MILSASQLRALRQRNDEELRKGNYAKHGYPANTIQDLLHTVEALKSEKKKWKKVAQERGELLNKMSGMLEIYNKSK</sequence>
<evidence type="ECO:0000313" key="2">
    <source>
        <dbReference type="Proteomes" id="UP000010808"/>
    </source>
</evidence>
<organism evidence="1 2">
    <name type="scientific">Maridesulfovibrio hydrothermalis AM13 = DSM 14728</name>
    <dbReference type="NCBI Taxonomy" id="1121451"/>
    <lineage>
        <taxon>Bacteria</taxon>
        <taxon>Pseudomonadati</taxon>
        <taxon>Thermodesulfobacteriota</taxon>
        <taxon>Desulfovibrionia</taxon>
        <taxon>Desulfovibrionales</taxon>
        <taxon>Desulfovibrionaceae</taxon>
        <taxon>Maridesulfovibrio</taxon>
    </lineage>
</organism>
<dbReference type="EMBL" id="FO203522">
    <property type="protein sequence ID" value="CCO23288.1"/>
    <property type="molecule type" value="Genomic_DNA"/>
</dbReference>
<accession>L0R951</accession>
<gene>
    <name evidence="1" type="ORF">DESAM_21001</name>
</gene>
<proteinExistence type="predicted"/>
<dbReference type="KEGG" id="dhy:DESAM_21001"/>
<dbReference type="PATRIC" id="fig|1121451.3.peg.1265"/>
<keyword evidence="2" id="KW-1185">Reference proteome</keyword>
<dbReference type="Proteomes" id="UP000010808">
    <property type="component" value="Chromosome"/>
</dbReference>
<dbReference type="OrthoDB" id="5471938at2"/>
<reference evidence="1 2" key="1">
    <citation type="submission" date="2012-10" db="EMBL/GenBank/DDBJ databases">
        <authorList>
            <person name="Genoscope - CEA"/>
        </authorList>
    </citation>
    <scope>NUCLEOTIDE SEQUENCE [LARGE SCALE GENOMIC DNA]</scope>
    <source>
        <strain evidence="2">AM13 / DSM 14728</strain>
    </source>
</reference>
<dbReference type="RefSeq" id="WP_015335893.1">
    <property type="nucleotide sequence ID" value="NC_020055.1"/>
</dbReference>
<protein>
    <submittedName>
        <fullName evidence="1">Uncharacterized protein</fullName>
    </submittedName>
</protein>
<dbReference type="AlphaFoldDB" id="L0R951"/>
<dbReference type="STRING" id="1121451.DESAM_21001"/>
<dbReference type="HOGENOM" id="CLU_2583974_0_0_7"/>
<name>L0R951_9BACT</name>
<evidence type="ECO:0000313" key="1">
    <source>
        <dbReference type="EMBL" id="CCO23288.1"/>
    </source>
</evidence>
<dbReference type="eggNOG" id="ENOG50348I7">
    <property type="taxonomic scope" value="Bacteria"/>
</dbReference>